<keyword evidence="1" id="KW-0732">Signal</keyword>
<gene>
    <name evidence="2" type="ORF">QH73_0006715</name>
</gene>
<name>A0A9X5E3Y3_9CYAN</name>
<keyword evidence="3" id="KW-1185">Reference proteome</keyword>
<proteinExistence type="predicted"/>
<dbReference type="Proteomes" id="UP000031532">
    <property type="component" value="Unassembled WGS sequence"/>
</dbReference>
<evidence type="ECO:0000256" key="1">
    <source>
        <dbReference type="SAM" id="SignalP"/>
    </source>
</evidence>
<comment type="caution">
    <text evidence="2">The sequence shown here is derived from an EMBL/GenBank/DDBJ whole genome shotgun (WGS) entry which is preliminary data.</text>
</comment>
<accession>A0A9X5E3Y3</accession>
<organism evidence="2 3">
    <name type="scientific">Scytonema millei VB511283</name>
    <dbReference type="NCBI Taxonomy" id="1245923"/>
    <lineage>
        <taxon>Bacteria</taxon>
        <taxon>Bacillati</taxon>
        <taxon>Cyanobacteriota</taxon>
        <taxon>Cyanophyceae</taxon>
        <taxon>Nostocales</taxon>
        <taxon>Scytonemataceae</taxon>
        <taxon>Scytonema</taxon>
    </lineage>
</organism>
<feature type="chain" id="PRO_5040850071" description="Low temperature-induced protein" evidence="1">
    <location>
        <begin position="39"/>
        <end position="116"/>
    </location>
</feature>
<evidence type="ECO:0000313" key="3">
    <source>
        <dbReference type="Proteomes" id="UP000031532"/>
    </source>
</evidence>
<sequence length="116" mass="13141">MQSIFTNFKQNLQRKVLLLAAIALLLVSGLFVSEPSYAATPNQKLIQQEQMDKNSQVGTVDVEQREQAYEEQVKASKDIDKTYEDNLKEFKKSHPEENIVNKAVEGAKEAVEKVTK</sequence>
<dbReference type="RefSeq" id="WP_039715710.1">
    <property type="nucleotide sequence ID" value="NZ_JTJC03000001.1"/>
</dbReference>
<dbReference type="AlphaFoldDB" id="A0A9X5E3Y3"/>
<evidence type="ECO:0008006" key="4">
    <source>
        <dbReference type="Google" id="ProtNLM"/>
    </source>
</evidence>
<dbReference type="OrthoDB" id="462999at2"/>
<dbReference type="EMBL" id="JTJC03000001">
    <property type="protein sequence ID" value="NHC34353.1"/>
    <property type="molecule type" value="Genomic_DNA"/>
</dbReference>
<feature type="signal peptide" evidence="1">
    <location>
        <begin position="1"/>
        <end position="38"/>
    </location>
</feature>
<reference evidence="2 3" key="1">
    <citation type="journal article" date="2015" name="Genome Announc.">
        <title>Draft Genome Sequence of the Terrestrial Cyanobacterium Scytonema millei VB511283, Isolated from Eastern India.</title>
        <authorList>
            <person name="Sen D."/>
            <person name="Chandrababunaidu M.M."/>
            <person name="Singh D."/>
            <person name="Sanghi N."/>
            <person name="Ghorai A."/>
            <person name="Mishra G.P."/>
            <person name="Madduluri M."/>
            <person name="Adhikary S.P."/>
            <person name="Tripathy S."/>
        </authorList>
    </citation>
    <scope>NUCLEOTIDE SEQUENCE [LARGE SCALE GENOMIC DNA]</scope>
    <source>
        <strain evidence="2 3">VB511283</strain>
    </source>
</reference>
<protein>
    <recommendedName>
        <fullName evidence="4">Low temperature-induced protein</fullName>
    </recommendedName>
</protein>
<evidence type="ECO:0000313" key="2">
    <source>
        <dbReference type="EMBL" id="NHC34353.1"/>
    </source>
</evidence>